<keyword evidence="4" id="KW-0678">Repressor</keyword>
<evidence type="ECO:0000313" key="6">
    <source>
        <dbReference type="Proteomes" id="UP000237351"/>
    </source>
</evidence>
<dbReference type="GO" id="GO:0006402">
    <property type="term" value="P:mRNA catabolic process"/>
    <property type="evidence" value="ECO:0007669"/>
    <property type="project" value="InterPro"/>
</dbReference>
<keyword evidence="1 4" id="KW-0963">Cytoplasm</keyword>
<dbReference type="GO" id="GO:0005829">
    <property type="term" value="C:cytosol"/>
    <property type="evidence" value="ECO:0007669"/>
    <property type="project" value="TreeGrafter"/>
</dbReference>
<dbReference type="HAMAP" id="MF_00167">
    <property type="entry name" value="CsrA"/>
    <property type="match status" value="1"/>
</dbReference>
<dbReference type="GO" id="GO:0006109">
    <property type="term" value="P:regulation of carbohydrate metabolic process"/>
    <property type="evidence" value="ECO:0007669"/>
    <property type="project" value="InterPro"/>
</dbReference>
<comment type="subunit">
    <text evidence="4">Homodimer; the beta-strands of each monomer intercalate to form a hydrophobic core, while the alpha-helices form wings that extend away from the core.</text>
</comment>
<dbReference type="STRING" id="1414854.GQ61_02640"/>
<evidence type="ECO:0000256" key="2">
    <source>
        <dbReference type="ARBA" id="ARBA00022845"/>
    </source>
</evidence>
<dbReference type="Proteomes" id="UP000237351">
    <property type="component" value="Chromosome"/>
</dbReference>
<evidence type="ECO:0000313" key="5">
    <source>
        <dbReference type="EMBL" id="ARN84402.1"/>
    </source>
</evidence>
<keyword evidence="3 4" id="KW-0694">RNA-binding</keyword>
<keyword evidence="2 4" id="KW-0810">Translation regulation</keyword>
<dbReference type="AlphaFoldDB" id="A0A1W6N3J7"/>
<gene>
    <name evidence="4" type="primary">csrA</name>
    <name evidence="5" type="ORF">GQ61_02640</name>
</gene>
<proteinExistence type="inferred from homology"/>
<dbReference type="NCBIfam" id="TIGR00202">
    <property type="entry name" value="csrA"/>
    <property type="match status" value="1"/>
</dbReference>
<dbReference type="EMBL" id="CP008743">
    <property type="protein sequence ID" value="ARN84402.1"/>
    <property type="molecule type" value="Genomic_DNA"/>
</dbReference>
<dbReference type="GO" id="GO:0045947">
    <property type="term" value="P:negative regulation of translational initiation"/>
    <property type="evidence" value="ECO:0007669"/>
    <property type="project" value="UniProtKB-UniRule"/>
</dbReference>
<dbReference type="InterPro" id="IPR003751">
    <property type="entry name" value="CsrA"/>
</dbReference>
<keyword evidence="6" id="KW-1185">Reference proteome</keyword>
<dbReference type="GO" id="GO:1902208">
    <property type="term" value="P:regulation of bacterial-type flagellum assembly"/>
    <property type="evidence" value="ECO:0007669"/>
    <property type="project" value="UniProtKB-UniRule"/>
</dbReference>
<keyword evidence="4" id="KW-1005">Bacterial flagellum biogenesis</keyword>
<sequence>MLCITRKIGETVIINDKIKVHVLEVKGKYAKLGFEFPDDTSVLRNELYERIRLENQNAAQSVNLIDKILK</sequence>
<dbReference type="GO" id="GO:0048027">
    <property type="term" value="F:mRNA 5'-UTR binding"/>
    <property type="evidence" value="ECO:0007669"/>
    <property type="project" value="UniProtKB-UniRule"/>
</dbReference>
<name>A0A1W6N3J7_9PROT</name>
<dbReference type="Gene3D" id="2.60.40.4380">
    <property type="entry name" value="Translational regulator CsrA"/>
    <property type="match status" value="1"/>
</dbReference>
<protein>
    <recommendedName>
        <fullName evidence="4">Translational regulator CsrA</fullName>
    </recommendedName>
</protein>
<evidence type="ECO:0000256" key="1">
    <source>
        <dbReference type="ARBA" id="ARBA00022490"/>
    </source>
</evidence>
<comment type="similarity">
    <text evidence="4">Belongs to the CsrA/RsmA family.</text>
</comment>
<organism evidence="5 6">
    <name type="scientific">Candidatus Nucleicultrix amoebiphila FS5</name>
    <dbReference type="NCBI Taxonomy" id="1414854"/>
    <lineage>
        <taxon>Bacteria</taxon>
        <taxon>Pseudomonadati</taxon>
        <taxon>Pseudomonadota</taxon>
        <taxon>Alphaproteobacteria</taxon>
        <taxon>Holosporales</taxon>
        <taxon>Candidatus Nucleicultricaceae</taxon>
        <taxon>Candidatus Nucleicultrix</taxon>
    </lineage>
</organism>
<accession>A0A1W6N3J7</accession>
<dbReference type="PANTHER" id="PTHR34984:SF1">
    <property type="entry name" value="CARBON STORAGE REGULATOR"/>
    <property type="match status" value="1"/>
</dbReference>
<dbReference type="PANTHER" id="PTHR34984">
    <property type="entry name" value="CARBON STORAGE REGULATOR"/>
    <property type="match status" value="1"/>
</dbReference>
<reference evidence="5 6" key="1">
    <citation type="submission" date="2014-06" db="EMBL/GenBank/DDBJ databases">
        <title>The genome of the endonuclear symbiont Nucleicultrix amoebiphila.</title>
        <authorList>
            <person name="Schulz F."/>
            <person name="Horn M."/>
        </authorList>
    </citation>
    <scope>NUCLEOTIDE SEQUENCE [LARGE SCALE GENOMIC DNA]</scope>
    <source>
        <strain evidence="5 6">FS5</strain>
    </source>
</reference>
<dbReference type="Pfam" id="PF02599">
    <property type="entry name" value="CsrA"/>
    <property type="match status" value="1"/>
</dbReference>
<comment type="subcellular location">
    <subcellularLocation>
        <location evidence="4">Cytoplasm</location>
    </subcellularLocation>
</comment>
<dbReference type="RefSeq" id="WP_085783790.1">
    <property type="nucleotide sequence ID" value="NZ_CP008743.1"/>
</dbReference>
<dbReference type="GO" id="GO:0044781">
    <property type="term" value="P:bacterial-type flagellum organization"/>
    <property type="evidence" value="ECO:0007669"/>
    <property type="project" value="UniProtKB-KW"/>
</dbReference>
<comment type="function">
    <text evidence="4">A translational regulator that binds mRNA to regulate translation initiation and/or mRNA stability. Usually binds in the 5'-UTR at or near the Shine-Dalgarno sequence preventing ribosome-binding, thus repressing translation. Its main target seems to be the major flagellin gene, while its function is anatagonized by FliW.</text>
</comment>
<dbReference type="SUPFAM" id="SSF117130">
    <property type="entry name" value="CsrA-like"/>
    <property type="match status" value="1"/>
</dbReference>
<dbReference type="OrthoDB" id="9809061at2"/>
<evidence type="ECO:0000256" key="4">
    <source>
        <dbReference type="HAMAP-Rule" id="MF_00167"/>
    </source>
</evidence>
<dbReference type="InterPro" id="IPR036107">
    <property type="entry name" value="CsrA_sf"/>
</dbReference>
<dbReference type="KEGG" id="naf:GQ61_02640"/>
<evidence type="ECO:0000256" key="3">
    <source>
        <dbReference type="ARBA" id="ARBA00022884"/>
    </source>
</evidence>